<protein>
    <recommendedName>
        <fullName evidence="3">Sel1 repeat family protein</fullName>
    </recommendedName>
</protein>
<name>F0Y078_AURAN</name>
<dbReference type="PANTHER" id="PTHR45011:SF1">
    <property type="entry name" value="DAP3-BINDING CELL DEATH ENHANCER 1"/>
    <property type="match status" value="1"/>
</dbReference>
<accession>F0Y078</accession>
<evidence type="ECO:0000313" key="1">
    <source>
        <dbReference type="EMBL" id="EGB11477.1"/>
    </source>
</evidence>
<organism evidence="2">
    <name type="scientific">Aureococcus anophagefferens</name>
    <name type="common">Harmful bloom alga</name>
    <dbReference type="NCBI Taxonomy" id="44056"/>
    <lineage>
        <taxon>Eukaryota</taxon>
        <taxon>Sar</taxon>
        <taxon>Stramenopiles</taxon>
        <taxon>Ochrophyta</taxon>
        <taxon>Pelagophyceae</taxon>
        <taxon>Pelagomonadales</taxon>
        <taxon>Pelagomonadaceae</taxon>
        <taxon>Aureococcus</taxon>
    </lineage>
</organism>
<dbReference type="RefSeq" id="XP_009033541.1">
    <property type="nucleotide sequence ID" value="XM_009035293.1"/>
</dbReference>
<dbReference type="Pfam" id="PF08238">
    <property type="entry name" value="Sel1"/>
    <property type="match status" value="7"/>
</dbReference>
<gene>
    <name evidence="1" type="ORF">AURANDRAFT_4677</name>
</gene>
<dbReference type="SMART" id="SM00671">
    <property type="entry name" value="SEL1"/>
    <property type="match status" value="7"/>
</dbReference>
<dbReference type="KEGG" id="aaf:AURANDRAFT_4677"/>
<dbReference type="Gene3D" id="1.25.40.10">
    <property type="entry name" value="Tetratricopeptide repeat domain"/>
    <property type="match status" value="2"/>
</dbReference>
<feature type="non-terminal residue" evidence="1">
    <location>
        <position position="263"/>
    </location>
</feature>
<reference evidence="1 2" key="1">
    <citation type="journal article" date="2011" name="Proc. Natl. Acad. Sci. U.S.A.">
        <title>Niche of harmful alga Aureococcus anophagefferens revealed through ecogenomics.</title>
        <authorList>
            <person name="Gobler C.J."/>
            <person name="Berry D.L."/>
            <person name="Dyhrman S.T."/>
            <person name="Wilhelm S.W."/>
            <person name="Salamov A."/>
            <person name="Lobanov A.V."/>
            <person name="Zhang Y."/>
            <person name="Collier J.L."/>
            <person name="Wurch L.L."/>
            <person name="Kustka A.B."/>
            <person name="Dill B.D."/>
            <person name="Shah M."/>
            <person name="VerBerkmoes N.C."/>
            <person name="Kuo A."/>
            <person name="Terry A."/>
            <person name="Pangilinan J."/>
            <person name="Lindquist E.A."/>
            <person name="Lucas S."/>
            <person name="Paulsen I.T."/>
            <person name="Hattenrath-Lehmann T.K."/>
            <person name="Talmage S.C."/>
            <person name="Walker E.A."/>
            <person name="Koch F."/>
            <person name="Burson A.M."/>
            <person name="Marcoval M.A."/>
            <person name="Tang Y.Z."/>
            <person name="Lecleir G.R."/>
            <person name="Coyne K.J."/>
            <person name="Berg G.M."/>
            <person name="Bertrand E.M."/>
            <person name="Saito M.A."/>
            <person name="Gladyshev V.N."/>
            <person name="Grigoriev I.V."/>
        </authorList>
    </citation>
    <scope>NUCLEOTIDE SEQUENCE [LARGE SCALE GENOMIC DNA]</scope>
    <source>
        <strain evidence="2">CCMP 1984</strain>
    </source>
</reference>
<evidence type="ECO:0008006" key="3">
    <source>
        <dbReference type="Google" id="ProtNLM"/>
    </source>
</evidence>
<dbReference type="eggNOG" id="KOG1550">
    <property type="taxonomic scope" value="Eukaryota"/>
</dbReference>
<dbReference type="GeneID" id="20222065"/>
<dbReference type="InterPro" id="IPR011990">
    <property type="entry name" value="TPR-like_helical_dom_sf"/>
</dbReference>
<dbReference type="Proteomes" id="UP000002729">
    <property type="component" value="Unassembled WGS sequence"/>
</dbReference>
<proteinExistence type="predicted"/>
<evidence type="ECO:0000313" key="2">
    <source>
        <dbReference type="Proteomes" id="UP000002729"/>
    </source>
</evidence>
<dbReference type="AlphaFoldDB" id="F0Y078"/>
<dbReference type="InterPro" id="IPR052748">
    <property type="entry name" value="ISR_Activator"/>
</dbReference>
<feature type="non-terminal residue" evidence="1">
    <location>
        <position position="1"/>
    </location>
</feature>
<dbReference type="EMBL" id="GL833122">
    <property type="protein sequence ID" value="EGB11477.1"/>
    <property type="molecule type" value="Genomic_DNA"/>
</dbReference>
<dbReference type="PANTHER" id="PTHR45011">
    <property type="entry name" value="DAP3-BINDING CELL DEATH ENHANCER 1"/>
    <property type="match status" value="1"/>
</dbReference>
<dbReference type="InParanoid" id="F0Y078"/>
<dbReference type="OrthoDB" id="200773at2759"/>
<sequence>KAAKIWKRAVELGDVEAMNNLGRLYENGSGVKLDKKKAERLYRTAADRGDAVAQSNLAVLLDSEKQHEEAFRYYALAADQGYTRTEFNLGCCCRDGEGTEVDLGKARFWFERAAAKGHEAATRSLANAYHLGRLGLVKSDKKAAKIWKRAVELGNVDAMNCLGLLYENGSGVKLDKKKAMKLYRAAADQGFAVAQSNLAVSLDSEKQNEEAFRYYALAADQGYTRGEFNLGCCYRDGEGTEVDLGKARYWFERAAAKGHERAE</sequence>
<dbReference type="InterPro" id="IPR006597">
    <property type="entry name" value="Sel1-like"/>
</dbReference>
<dbReference type="SUPFAM" id="SSF81901">
    <property type="entry name" value="HCP-like"/>
    <property type="match status" value="2"/>
</dbReference>
<keyword evidence="2" id="KW-1185">Reference proteome</keyword>